<dbReference type="Pfam" id="PF00773">
    <property type="entry name" value="RNB"/>
    <property type="match status" value="1"/>
</dbReference>
<dbReference type="EMBL" id="CP048994">
    <property type="protein sequence ID" value="QID81796.1"/>
    <property type="molecule type" value="Genomic_DNA"/>
</dbReference>
<evidence type="ECO:0000259" key="2">
    <source>
        <dbReference type="SMART" id="SM00955"/>
    </source>
</evidence>
<comment type="similarity">
    <text evidence="1">Belongs to the RNR ribonuclease family.</text>
</comment>
<dbReference type="InterPro" id="IPR022966">
    <property type="entry name" value="RNase_II/R_CS"/>
</dbReference>
<keyword evidence="4" id="KW-1185">Reference proteome</keyword>
<dbReference type="PANTHER" id="PTHR23355">
    <property type="entry name" value="RIBONUCLEASE"/>
    <property type="match status" value="1"/>
</dbReference>
<dbReference type="GO" id="GO:0006402">
    <property type="term" value="P:mRNA catabolic process"/>
    <property type="evidence" value="ECO:0007669"/>
    <property type="project" value="TreeGrafter"/>
</dbReference>
<dbReference type="SUPFAM" id="SSF50249">
    <property type="entry name" value="Nucleic acid-binding proteins"/>
    <property type="match status" value="1"/>
</dbReference>
<dbReference type="GO" id="GO:0003723">
    <property type="term" value="F:RNA binding"/>
    <property type="evidence" value="ECO:0007669"/>
    <property type="project" value="InterPro"/>
</dbReference>
<dbReference type="PROSITE" id="PS01175">
    <property type="entry name" value="RIBONUCLEASE_II"/>
    <property type="match status" value="1"/>
</dbReference>
<feature type="domain" description="RNB" evidence="2">
    <location>
        <begin position="522"/>
        <end position="854"/>
    </location>
</feature>
<evidence type="ECO:0000313" key="3">
    <source>
        <dbReference type="EMBL" id="QID81796.1"/>
    </source>
</evidence>
<organism evidence="3 4">
    <name type="scientific">Saccharomyces pastorianus</name>
    <name type="common">Lager yeast</name>
    <name type="synonym">Saccharomyces cerevisiae x Saccharomyces eubayanus</name>
    <dbReference type="NCBI Taxonomy" id="27292"/>
    <lineage>
        <taxon>Eukaryota</taxon>
        <taxon>Fungi</taxon>
        <taxon>Dikarya</taxon>
        <taxon>Ascomycota</taxon>
        <taxon>Saccharomycotina</taxon>
        <taxon>Saccharomycetes</taxon>
        <taxon>Saccharomycetales</taxon>
        <taxon>Saccharomycetaceae</taxon>
        <taxon>Saccharomyces</taxon>
    </lineage>
</organism>
<evidence type="ECO:0000256" key="1">
    <source>
        <dbReference type="RuleBase" id="RU003901"/>
    </source>
</evidence>
<reference evidence="3 4" key="1">
    <citation type="journal article" date="2019" name="BMC Genomics">
        <title>Chromosome level assembly and comparative genome analysis confirm lager-brewing yeasts originated from a single hybridization.</title>
        <authorList>
            <person name="Salazar A.N."/>
            <person name="Gorter de Vries A.R."/>
            <person name="van den Broek M."/>
            <person name="Brouwers N."/>
            <person name="de la Torre Cortes P."/>
            <person name="Kuijpers N.G.A."/>
            <person name="Daran J.G."/>
            <person name="Abeel T."/>
        </authorList>
    </citation>
    <scope>NUCLEOTIDE SEQUENCE [LARGE SCALE GENOMIC DNA]</scope>
    <source>
        <strain evidence="3 4">CBS 1483</strain>
    </source>
</reference>
<evidence type="ECO:0000313" key="4">
    <source>
        <dbReference type="Proteomes" id="UP000501346"/>
    </source>
</evidence>
<name>A0A6C1DXK6_SACPS</name>
<dbReference type="InterPro" id="IPR001900">
    <property type="entry name" value="RNase_II/R"/>
</dbReference>
<protein>
    <submittedName>
        <fullName evidence="3">Exoribonuclease II</fullName>
    </submittedName>
</protein>
<accession>A0A6C1DXK6</accession>
<dbReference type="AlphaFoldDB" id="A0A6C1DXK6"/>
<proteinExistence type="inferred from homology"/>
<dbReference type="InterPro" id="IPR050180">
    <property type="entry name" value="RNR_Ribonuclease"/>
</dbReference>
<sequence>MVVRRKVHVLLIARSFHSYTPCFRVTTRGKRQRSKSKQQAKVELDHTRELDNDQATETVVDRSVGPEKDIESINKDFLQRTKGLEPDIELKQLPQIKQEFNQRYKDRYVKPSEDWYVNSWRSLTKPKIPLYKLINSDFQLITKLKAPNPMEFQPVQLMESPLNVGDFVLLKMRPNELAMCVSLPSSTMDPRYTFVTIDGTMCFATKNRVLLRIPHKLPAGIRSLIQPESHHKHLPIGTVKNFSNQTNILPIVARQLITSRYPAQISKLAWKDLPITTKKLQLLHRSLQNYMGPWQIPFFTLVGLVQKLDLNKALDDKNGINYLTSLVNNYHTVNDIPINSPTFVSTYWAIMQQQESNLWGEIHLNTALLSPISVTIIPLKSQHLYYAQVIEKLEANSYREVNKFVKLVNERKYRDISALYPSVIQLLKDFAAGNFHNNGIIVALISKIFRKIERYKDCDITRDICQDLINEITPNSIPNPLLLNMDLALPASSKLVKWQQKLYDLTNIEELQWKKSGTDDDRYDFGDLRVFCIDSETAHEIDDGVSVKNYGRDGLYTLYIHIADPTSMFPESTNVDIEGISTDILNVALKRSFTTYLPDTVVPMLPQSICHLSDLGKQGQRTKTISFSVDVKITSKCSGKSIEIMYDSFKIRKGIVSNFPKATYEDVDRILGTPNSEASPVKKDLESLSMISKLLREQRIKNSNAVIFGEGFNKGLVMLNADSEGELTEVTFSDQEETLSTILVSEMMILANTLTGRYFAENKIGGVFRCYKQLPLGEVAQQQYDSMITSTKKGIFPKLKDIVKLSSLLNSSFYTGRPFRHEMIGAKQYLTVTSPLRRFPDLINHLQIHRHLQKKPLCFNQTQIDSLIWPIQSRADILKRASRNSSTYWTLNYLKKLTKLEPERTFDVMVTSVPQNGFTGCVFPDLSFARGTLKLHPSSMHYPMIGDIVKNCKISKIDCLEGMLELEKL</sequence>
<dbReference type="OrthoDB" id="2285229at2759"/>
<dbReference type="GO" id="GO:0000175">
    <property type="term" value="F:3'-5'-RNA exonuclease activity"/>
    <property type="evidence" value="ECO:0007669"/>
    <property type="project" value="TreeGrafter"/>
</dbReference>
<dbReference type="SMART" id="SM00955">
    <property type="entry name" value="RNB"/>
    <property type="match status" value="1"/>
</dbReference>
<dbReference type="InterPro" id="IPR012340">
    <property type="entry name" value="NA-bd_OB-fold"/>
</dbReference>
<dbReference type="PANTHER" id="PTHR23355:SF59">
    <property type="entry name" value="EXORIBONUCLEASE II, MITOCHONDRIAL"/>
    <property type="match status" value="1"/>
</dbReference>
<dbReference type="Proteomes" id="UP000501346">
    <property type="component" value="Chromosome ScXIII"/>
</dbReference>
<gene>
    <name evidence="3" type="primary">DSS1_1</name>
    <name evidence="3" type="ORF">GRS66_004193</name>
</gene>